<evidence type="ECO:0000256" key="1">
    <source>
        <dbReference type="ARBA" id="ARBA00004167"/>
    </source>
</evidence>
<dbReference type="PROSITE" id="PS50011">
    <property type="entry name" value="PROTEIN_KINASE_DOM"/>
    <property type="match status" value="1"/>
</dbReference>
<dbReference type="InterPro" id="IPR051564">
    <property type="entry name" value="LRR_receptor-like_kinase"/>
</dbReference>
<accession>A0AAX6FD44</accession>
<evidence type="ECO:0000256" key="8">
    <source>
        <dbReference type="ARBA" id="ARBA00023170"/>
    </source>
</evidence>
<dbReference type="PROSITE" id="PS00108">
    <property type="entry name" value="PROTEIN_KINASE_ST"/>
    <property type="match status" value="1"/>
</dbReference>
<sequence length="403" mass="44807">MANIASALFSYPPLPLTIILSLASTCSGTRSINKTLGGRYLSRPLWIDVSISFSVGFALGTVILLLWRITLKHCLKYESSEEACSNPTLFSPIIRSIQDLLFLKADVLPPLEIIGRGGCGEVYKAELLTGGQRITVAIKKILQPAMIDAAHLIEEESKLLGHRMRQIRSEIMTVGRMRHRSLLRLLGHVPKQECHYLVYEYMPNGSLHDVLKRKAPFLSWPARVKIAQQVAAGLEYLHMVHHQKIIHRDLKPANILLDDDLNAKIGDFGLAKIVADTISGSTISKNVAGTLGYIAPEYYQTLSCTDKSDIFSFGVILAVLVTGMFPTDGFFQTTDEMCMVGWVRRMVSSEDPSEAIDQTLLGTGFEMEMLLVLKIACFCTYDDPTVRPNSRDVRCMLAQMVVD</sequence>
<keyword evidence="8 12" id="KW-0675">Receptor</keyword>
<keyword evidence="9" id="KW-0325">Glycoprotein</keyword>
<dbReference type="EMBL" id="JANAVB010029817">
    <property type="protein sequence ID" value="KAJ6814226.1"/>
    <property type="molecule type" value="Genomic_DNA"/>
</dbReference>
<keyword evidence="5" id="KW-0677">Repeat</keyword>
<keyword evidence="6 10" id="KW-1133">Transmembrane helix</keyword>
<comment type="caution">
    <text evidence="12">The sequence shown here is derived from an EMBL/GenBank/DDBJ whole genome shotgun (WGS) entry which is preliminary data.</text>
</comment>
<evidence type="ECO:0000313" key="13">
    <source>
        <dbReference type="Proteomes" id="UP001140949"/>
    </source>
</evidence>
<dbReference type="FunFam" id="1.10.510.10:FF:000479">
    <property type="entry name" value="Leucine-rich repeat receptor-like protein kinase"/>
    <property type="match status" value="1"/>
</dbReference>
<dbReference type="SUPFAM" id="SSF56112">
    <property type="entry name" value="Protein kinase-like (PK-like)"/>
    <property type="match status" value="1"/>
</dbReference>
<keyword evidence="4" id="KW-0732">Signal</keyword>
<proteinExistence type="predicted"/>
<keyword evidence="13" id="KW-1185">Reference proteome</keyword>
<keyword evidence="2" id="KW-0433">Leucine-rich repeat</keyword>
<protein>
    <submittedName>
        <fullName evidence="12">Leucine-rich repeat receptor-like serine/threonine/tyrosine-protein kinase SOBIR1</fullName>
    </submittedName>
</protein>
<feature type="transmembrane region" description="Helical" evidence="10">
    <location>
        <begin position="44"/>
        <end position="67"/>
    </location>
</feature>
<evidence type="ECO:0000256" key="9">
    <source>
        <dbReference type="ARBA" id="ARBA00023180"/>
    </source>
</evidence>
<dbReference type="Gene3D" id="3.30.200.20">
    <property type="entry name" value="Phosphorylase Kinase, domain 1"/>
    <property type="match status" value="1"/>
</dbReference>
<dbReference type="GO" id="GO:0005524">
    <property type="term" value="F:ATP binding"/>
    <property type="evidence" value="ECO:0007669"/>
    <property type="project" value="InterPro"/>
</dbReference>
<reference evidence="12" key="1">
    <citation type="journal article" date="2023" name="GigaByte">
        <title>Genome assembly of the bearded iris, Iris pallida Lam.</title>
        <authorList>
            <person name="Bruccoleri R.E."/>
            <person name="Oakeley E.J."/>
            <person name="Faust A.M.E."/>
            <person name="Altorfer M."/>
            <person name="Dessus-Babus S."/>
            <person name="Burckhardt D."/>
            <person name="Oertli M."/>
            <person name="Naumann U."/>
            <person name="Petersen F."/>
            <person name="Wong J."/>
        </authorList>
    </citation>
    <scope>NUCLEOTIDE SEQUENCE</scope>
    <source>
        <strain evidence="12">GSM-AAB239-AS_SAM_17_03QT</strain>
    </source>
</reference>
<dbReference type="GO" id="GO:0016020">
    <property type="term" value="C:membrane"/>
    <property type="evidence" value="ECO:0007669"/>
    <property type="project" value="UniProtKB-SubCell"/>
</dbReference>
<dbReference type="AlphaFoldDB" id="A0AAX6FD44"/>
<evidence type="ECO:0000256" key="4">
    <source>
        <dbReference type="ARBA" id="ARBA00022729"/>
    </source>
</evidence>
<organism evidence="12 13">
    <name type="scientific">Iris pallida</name>
    <name type="common">Sweet iris</name>
    <dbReference type="NCBI Taxonomy" id="29817"/>
    <lineage>
        <taxon>Eukaryota</taxon>
        <taxon>Viridiplantae</taxon>
        <taxon>Streptophyta</taxon>
        <taxon>Embryophyta</taxon>
        <taxon>Tracheophyta</taxon>
        <taxon>Spermatophyta</taxon>
        <taxon>Magnoliopsida</taxon>
        <taxon>Liliopsida</taxon>
        <taxon>Asparagales</taxon>
        <taxon>Iridaceae</taxon>
        <taxon>Iridoideae</taxon>
        <taxon>Irideae</taxon>
        <taxon>Iris</taxon>
    </lineage>
</organism>
<dbReference type="GO" id="GO:0004672">
    <property type="term" value="F:protein kinase activity"/>
    <property type="evidence" value="ECO:0007669"/>
    <property type="project" value="InterPro"/>
</dbReference>
<dbReference type="PANTHER" id="PTHR48055">
    <property type="entry name" value="LEUCINE-RICH REPEAT RECEPTOR PROTEIN KINASE EMS1"/>
    <property type="match status" value="1"/>
</dbReference>
<keyword evidence="7 10" id="KW-0472">Membrane</keyword>
<evidence type="ECO:0000256" key="6">
    <source>
        <dbReference type="ARBA" id="ARBA00022989"/>
    </source>
</evidence>
<keyword evidence="12" id="KW-0808">Transferase</keyword>
<evidence type="ECO:0000256" key="5">
    <source>
        <dbReference type="ARBA" id="ARBA00022737"/>
    </source>
</evidence>
<dbReference type="PANTHER" id="PTHR48055:SF22">
    <property type="entry name" value="LEUCINE-RICH REPEAT RECEPTOR-LIKE SERINE_THREONINE_TYROSINE-PROTEIN KINASE SOBIR1"/>
    <property type="match status" value="1"/>
</dbReference>
<evidence type="ECO:0000256" key="3">
    <source>
        <dbReference type="ARBA" id="ARBA00022692"/>
    </source>
</evidence>
<name>A0AAX6FD44_IRIPA</name>
<gene>
    <name evidence="12" type="ORF">M6B38_140515</name>
</gene>
<evidence type="ECO:0000313" key="12">
    <source>
        <dbReference type="EMBL" id="KAJ6814226.1"/>
    </source>
</evidence>
<evidence type="ECO:0000256" key="10">
    <source>
        <dbReference type="SAM" id="Phobius"/>
    </source>
</evidence>
<evidence type="ECO:0000256" key="7">
    <source>
        <dbReference type="ARBA" id="ARBA00023136"/>
    </source>
</evidence>
<reference evidence="12" key="2">
    <citation type="submission" date="2023-04" db="EMBL/GenBank/DDBJ databases">
        <authorList>
            <person name="Bruccoleri R.E."/>
            <person name="Oakeley E.J."/>
            <person name="Faust A.-M."/>
            <person name="Dessus-Babus S."/>
            <person name="Altorfer M."/>
            <person name="Burckhardt D."/>
            <person name="Oertli M."/>
            <person name="Naumann U."/>
            <person name="Petersen F."/>
            <person name="Wong J."/>
        </authorList>
    </citation>
    <scope>NUCLEOTIDE SEQUENCE</scope>
    <source>
        <strain evidence="12">GSM-AAB239-AS_SAM_17_03QT</strain>
        <tissue evidence="12">Leaf</tissue>
    </source>
</reference>
<dbReference type="InterPro" id="IPR011009">
    <property type="entry name" value="Kinase-like_dom_sf"/>
</dbReference>
<feature type="domain" description="Protein kinase" evidence="11">
    <location>
        <begin position="108"/>
        <end position="402"/>
    </location>
</feature>
<evidence type="ECO:0000256" key="2">
    <source>
        <dbReference type="ARBA" id="ARBA00022614"/>
    </source>
</evidence>
<dbReference type="InterPro" id="IPR000719">
    <property type="entry name" value="Prot_kinase_dom"/>
</dbReference>
<keyword evidence="12" id="KW-0418">Kinase</keyword>
<evidence type="ECO:0000259" key="11">
    <source>
        <dbReference type="PROSITE" id="PS50011"/>
    </source>
</evidence>
<dbReference type="Gene3D" id="1.10.510.10">
    <property type="entry name" value="Transferase(Phosphotransferase) domain 1"/>
    <property type="match status" value="1"/>
</dbReference>
<dbReference type="Pfam" id="PF00069">
    <property type="entry name" value="Pkinase"/>
    <property type="match status" value="1"/>
</dbReference>
<keyword evidence="3 10" id="KW-0812">Transmembrane</keyword>
<dbReference type="SMART" id="SM00220">
    <property type="entry name" value="S_TKc"/>
    <property type="match status" value="1"/>
</dbReference>
<comment type="subcellular location">
    <subcellularLocation>
        <location evidence="1">Membrane</location>
        <topology evidence="1">Single-pass membrane protein</topology>
    </subcellularLocation>
</comment>
<dbReference type="Proteomes" id="UP001140949">
    <property type="component" value="Unassembled WGS sequence"/>
</dbReference>
<dbReference type="InterPro" id="IPR008271">
    <property type="entry name" value="Ser/Thr_kinase_AS"/>
</dbReference>